<evidence type="ECO:0000256" key="7">
    <source>
        <dbReference type="SAM" id="Phobius"/>
    </source>
</evidence>
<dbReference type="Gene3D" id="1.20.1740.10">
    <property type="entry name" value="Amino acid/polyamine transporter I"/>
    <property type="match status" value="1"/>
</dbReference>
<keyword evidence="4 7" id="KW-1133">Transmembrane helix</keyword>
<evidence type="ECO:0000256" key="1">
    <source>
        <dbReference type="ARBA" id="ARBA00004141"/>
    </source>
</evidence>
<dbReference type="GO" id="GO:0015171">
    <property type="term" value="F:amino acid transmembrane transporter activity"/>
    <property type="evidence" value="ECO:0007669"/>
    <property type="project" value="TreeGrafter"/>
</dbReference>
<dbReference type="GO" id="GO:0016020">
    <property type="term" value="C:membrane"/>
    <property type="evidence" value="ECO:0007669"/>
    <property type="project" value="UniProtKB-SubCell"/>
</dbReference>
<dbReference type="Proteomes" id="UP001149165">
    <property type="component" value="Unassembled WGS sequence"/>
</dbReference>
<comment type="caution">
    <text evidence="9">The sequence shown here is derived from an EMBL/GenBank/DDBJ whole genome shotgun (WGS) entry which is preliminary data.</text>
</comment>
<evidence type="ECO:0000313" key="10">
    <source>
        <dbReference type="Proteomes" id="UP001149165"/>
    </source>
</evidence>
<dbReference type="OrthoDB" id="3900342at2759"/>
<dbReference type="EMBL" id="JAPQKH010000003">
    <property type="protein sequence ID" value="KAJ5109051.1"/>
    <property type="molecule type" value="Genomic_DNA"/>
</dbReference>
<keyword evidence="5 7" id="KW-0472">Membrane</keyword>
<dbReference type="InterPro" id="IPR004841">
    <property type="entry name" value="AA-permease/SLC12A_dom"/>
</dbReference>
<feature type="transmembrane region" description="Helical" evidence="7">
    <location>
        <begin position="500"/>
        <end position="518"/>
    </location>
</feature>
<evidence type="ECO:0000256" key="3">
    <source>
        <dbReference type="ARBA" id="ARBA00022692"/>
    </source>
</evidence>
<proteinExistence type="predicted"/>
<feature type="transmembrane region" description="Helical" evidence="7">
    <location>
        <begin position="297"/>
        <end position="316"/>
    </location>
</feature>
<evidence type="ECO:0000313" key="9">
    <source>
        <dbReference type="EMBL" id="KAJ5109051.1"/>
    </source>
</evidence>
<dbReference type="InterPro" id="IPR050524">
    <property type="entry name" value="APC_YAT"/>
</dbReference>
<evidence type="ECO:0000256" key="6">
    <source>
        <dbReference type="SAM" id="MobiDB-lite"/>
    </source>
</evidence>
<feature type="transmembrane region" description="Helical" evidence="7">
    <location>
        <begin position="424"/>
        <end position="449"/>
    </location>
</feature>
<comment type="subcellular location">
    <subcellularLocation>
        <location evidence="1">Membrane</location>
        <topology evidence="1">Multi-pass membrane protein</topology>
    </subcellularLocation>
</comment>
<evidence type="ECO:0000259" key="8">
    <source>
        <dbReference type="Pfam" id="PF00324"/>
    </source>
</evidence>
<evidence type="ECO:0000256" key="4">
    <source>
        <dbReference type="ARBA" id="ARBA00022989"/>
    </source>
</evidence>
<sequence>MGSSSLEIQQQDDPKTQGHDIDEEKNFDIALGHEMSVQKPDFAVGEGITSFEEVGEMRQGLHQRHIQMIALAGTIGTGLFLGSGSALVNGGPLGAFLSYTIVGMGVSGVCLAVGELGALVPLSGGMVRYAEIFFDPALSFADGWNQIYGTVVGLPAEMVAASVLVSFWIEVNNAIWISVFGSLVMITSLLFVRVYGELEFGFAILKIALIIIVNITALVITCGGGPSGDPIGFRYWKSPGVFAVEYMGYTNNLGKFMGFWATMVSACFAYSSIQGFANPAAETRSPRRSIPMAAKRIFIRIISFYAISIFMTTLVVPSTDPHLLQESGTASQSPFVIASQLAGIKVLPSVINTLLICSAWSAGNSFMLSSSRTLYGMARRGFAPKHFMRLNRFSIPYVAVAFIGVFIALGYMTLDNTASTVFTWMQSLVAVSALVDWIVVLITYLRFYYGCKAQGISRQELPWASPLQPYLSWTALSFFLVVIITNGFEVFLNGHWSTETFISSYFGIAFVVVLYFGYKVIKRSKIVSLQDMPIREFIEIANANPEDPPKPKKGWRKLNILWE</sequence>
<feature type="transmembrane region" description="Helical" evidence="7">
    <location>
        <begin position="96"/>
        <end position="120"/>
    </location>
</feature>
<gene>
    <name evidence="9" type="ORF">N7456_005726</name>
</gene>
<protein>
    <recommendedName>
        <fullName evidence="8">Amino acid permease/ SLC12A domain-containing protein</fullName>
    </recommendedName>
</protein>
<evidence type="ECO:0000256" key="5">
    <source>
        <dbReference type="ARBA" id="ARBA00023136"/>
    </source>
</evidence>
<dbReference type="PANTHER" id="PTHR43341">
    <property type="entry name" value="AMINO ACID PERMEASE"/>
    <property type="match status" value="1"/>
</dbReference>
<feature type="transmembrane region" description="Helical" evidence="7">
    <location>
        <begin position="175"/>
        <end position="195"/>
    </location>
</feature>
<dbReference type="AlphaFoldDB" id="A0A9W9KKI4"/>
<reference evidence="9" key="1">
    <citation type="submission" date="2022-11" db="EMBL/GenBank/DDBJ databases">
        <authorList>
            <person name="Petersen C."/>
        </authorList>
    </citation>
    <scope>NUCLEOTIDE SEQUENCE</scope>
    <source>
        <strain evidence="9">IBT 30069</strain>
    </source>
</reference>
<reference evidence="9" key="2">
    <citation type="journal article" date="2023" name="IMA Fungus">
        <title>Comparative genomic study of the Penicillium genus elucidates a diverse pangenome and 15 lateral gene transfer events.</title>
        <authorList>
            <person name="Petersen C."/>
            <person name="Sorensen T."/>
            <person name="Nielsen M.R."/>
            <person name="Sondergaard T.E."/>
            <person name="Sorensen J.L."/>
            <person name="Fitzpatrick D.A."/>
            <person name="Frisvad J.C."/>
            <person name="Nielsen K.L."/>
        </authorList>
    </citation>
    <scope>NUCLEOTIDE SEQUENCE</scope>
    <source>
        <strain evidence="9">IBT 30069</strain>
    </source>
</reference>
<feature type="transmembrane region" description="Helical" evidence="7">
    <location>
        <begin position="207"/>
        <end position="226"/>
    </location>
</feature>
<accession>A0A9W9KKI4</accession>
<feature type="domain" description="Amino acid permease/ SLC12A" evidence="8">
    <location>
        <begin position="65"/>
        <end position="526"/>
    </location>
</feature>
<feature type="compositionally biased region" description="Polar residues" evidence="6">
    <location>
        <begin position="1"/>
        <end position="11"/>
    </location>
</feature>
<feature type="transmembrane region" description="Helical" evidence="7">
    <location>
        <begin position="68"/>
        <end position="90"/>
    </location>
</feature>
<feature type="transmembrane region" description="Helical" evidence="7">
    <location>
        <begin position="147"/>
        <end position="169"/>
    </location>
</feature>
<feature type="compositionally biased region" description="Basic and acidic residues" evidence="6">
    <location>
        <begin position="12"/>
        <end position="21"/>
    </location>
</feature>
<feature type="transmembrane region" description="Helical" evidence="7">
    <location>
        <begin position="350"/>
        <end position="369"/>
    </location>
</feature>
<dbReference type="PANTHER" id="PTHR43341:SF18">
    <property type="entry name" value="AMINO ACID PERMEASE_ SLC12A DOMAIN-CONTAINING PROTEIN"/>
    <property type="match status" value="1"/>
</dbReference>
<keyword evidence="3 7" id="KW-0812">Transmembrane</keyword>
<feature type="transmembrane region" description="Helical" evidence="7">
    <location>
        <begin position="390"/>
        <end position="412"/>
    </location>
</feature>
<feature type="transmembrane region" description="Helical" evidence="7">
    <location>
        <begin position="257"/>
        <end position="277"/>
    </location>
</feature>
<feature type="transmembrane region" description="Helical" evidence="7">
    <location>
        <begin position="470"/>
        <end position="488"/>
    </location>
</feature>
<name>A0A9W9KKI4_9EURO</name>
<keyword evidence="2" id="KW-0813">Transport</keyword>
<dbReference type="Pfam" id="PF00324">
    <property type="entry name" value="AA_permease"/>
    <property type="match status" value="1"/>
</dbReference>
<keyword evidence="10" id="KW-1185">Reference proteome</keyword>
<evidence type="ECO:0000256" key="2">
    <source>
        <dbReference type="ARBA" id="ARBA00022448"/>
    </source>
</evidence>
<dbReference type="FunFam" id="1.20.1740.10:FF:000001">
    <property type="entry name" value="Amino acid permease"/>
    <property type="match status" value="1"/>
</dbReference>
<dbReference type="PIRSF" id="PIRSF006060">
    <property type="entry name" value="AA_transporter"/>
    <property type="match status" value="1"/>
</dbReference>
<feature type="region of interest" description="Disordered" evidence="6">
    <location>
        <begin position="1"/>
        <end position="21"/>
    </location>
</feature>
<organism evidence="9 10">
    <name type="scientific">Penicillium angulare</name>
    <dbReference type="NCBI Taxonomy" id="116970"/>
    <lineage>
        <taxon>Eukaryota</taxon>
        <taxon>Fungi</taxon>
        <taxon>Dikarya</taxon>
        <taxon>Ascomycota</taxon>
        <taxon>Pezizomycotina</taxon>
        <taxon>Eurotiomycetes</taxon>
        <taxon>Eurotiomycetidae</taxon>
        <taxon>Eurotiales</taxon>
        <taxon>Aspergillaceae</taxon>
        <taxon>Penicillium</taxon>
    </lineage>
</organism>